<dbReference type="GO" id="GO:0043335">
    <property type="term" value="P:protein unfolding"/>
    <property type="evidence" value="ECO:0007669"/>
    <property type="project" value="TreeGrafter"/>
</dbReference>
<keyword evidence="9 11" id="KW-0131">Cell cycle</keyword>
<evidence type="ECO:0000256" key="4">
    <source>
        <dbReference type="ARBA" id="ARBA00016902"/>
    </source>
</evidence>
<evidence type="ECO:0000256" key="13">
    <source>
        <dbReference type="RuleBase" id="RU003914"/>
    </source>
</evidence>
<keyword evidence="7 11" id="KW-0143">Chaperone</keyword>
<dbReference type="PROSITE" id="PS50059">
    <property type="entry name" value="FKBP_PPIASE"/>
    <property type="match status" value="1"/>
</dbReference>
<dbReference type="InterPro" id="IPR008881">
    <property type="entry name" value="Trigger_fac_ribosome-bd_bac"/>
</dbReference>
<dbReference type="OrthoDB" id="9767721at2"/>
<evidence type="ECO:0000259" key="14">
    <source>
        <dbReference type="PROSITE" id="PS50059"/>
    </source>
</evidence>
<evidence type="ECO:0000256" key="12">
    <source>
        <dbReference type="PROSITE-ProRule" id="PRU00277"/>
    </source>
</evidence>
<dbReference type="InterPro" id="IPR027304">
    <property type="entry name" value="Trigger_fact/SurA_dom_sf"/>
</dbReference>
<dbReference type="SUPFAM" id="SSF109998">
    <property type="entry name" value="Triger factor/SurA peptide-binding domain-like"/>
    <property type="match status" value="1"/>
</dbReference>
<comment type="subcellular location">
    <subcellularLocation>
        <location evidence="11">Cytoplasm</location>
    </subcellularLocation>
    <text evidence="11">About half TF is bound to the ribosome near the polypeptide exit tunnel while the other half is free in the cytoplasm.</text>
</comment>
<dbReference type="Gene3D" id="3.30.70.1050">
    <property type="entry name" value="Trigger factor ribosome-binding domain"/>
    <property type="match status" value="1"/>
</dbReference>
<dbReference type="SUPFAM" id="SSF102735">
    <property type="entry name" value="Trigger factor ribosome-binding domain"/>
    <property type="match status" value="1"/>
</dbReference>
<keyword evidence="11" id="KW-0963">Cytoplasm</keyword>
<evidence type="ECO:0000256" key="7">
    <source>
        <dbReference type="ARBA" id="ARBA00023186"/>
    </source>
</evidence>
<dbReference type="GO" id="GO:0051301">
    <property type="term" value="P:cell division"/>
    <property type="evidence" value="ECO:0007669"/>
    <property type="project" value="UniProtKB-KW"/>
</dbReference>
<evidence type="ECO:0000256" key="5">
    <source>
        <dbReference type="ARBA" id="ARBA00022618"/>
    </source>
</evidence>
<dbReference type="SUPFAM" id="SSF54534">
    <property type="entry name" value="FKBP-like"/>
    <property type="match status" value="1"/>
</dbReference>
<dbReference type="Gene3D" id="3.10.50.40">
    <property type="match status" value="1"/>
</dbReference>
<dbReference type="NCBIfam" id="TIGR00115">
    <property type="entry name" value="tig"/>
    <property type="match status" value="1"/>
</dbReference>
<dbReference type="EMBL" id="LR699119">
    <property type="protein sequence ID" value="VVC75772.1"/>
    <property type="molecule type" value="Genomic_DNA"/>
</dbReference>
<dbReference type="InterPro" id="IPR046357">
    <property type="entry name" value="PPIase_dom_sf"/>
</dbReference>
<keyword evidence="8 11" id="KW-0413">Isomerase</keyword>
<keyword evidence="16" id="KW-1185">Reference proteome</keyword>
<keyword evidence="6 11" id="KW-0697">Rotamase</keyword>
<dbReference type="InterPro" id="IPR005215">
    <property type="entry name" value="Trig_fac"/>
</dbReference>
<dbReference type="Pfam" id="PF05698">
    <property type="entry name" value="Trigger_C"/>
    <property type="match status" value="1"/>
</dbReference>
<dbReference type="PANTHER" id="PTHR30560:SF3">
    <property type="entry name" value="TRIGGER FACTOR-LIKE PROTEIN TIG, CHLOROPLASTIC"/>
    <property type="match status" value="1"/>
</dbReference>
<gene>
    <name evidence="11 15" type="primary">tig</name>
    <name evidence="15" type="ORF">AQUSIP_10670</name>
</gene>
<dbReference type="GO" id="GO:0043022">
    <property type="term" value="F:ribosome binding"/>
    <property type="evidence" value="ECO:0007669"/>
    <property type="project" value="TreeGrafter"/>
</dbReference>
<evidence type="ECO:0000256" key="1">
    <source>
        <dbReference type="ARBA" id="ARBA00000971"/>
    </source>
</evidence>
<dbReference type="AlphaFoldDB" id="A0A5E4PH37"/>
<comment type="domain">
    <text evidence="11">Consists of 3 domains; the N-terminus binds the ribosome, the middle domain has PPIase activity, while the C-terminus has intrinsic chaperone activity on its own.</text>
</comment>
<protein>
    <recommendedName>
        <fullName evidence="4 11">Trigger factor</fullName>
        <shortName evidence="11">TF</shortName>
        <ecNumber evidence="3 11">5.2.1.8</ecNumber>
    </recommendedName>
    <alternativeName>
        <fullName evidence="10 11">PPIase</fullName>
    </alternativeName>
</protein>
<dbReference type="GO" id="GO:0003755">
    <property type="term" value="F:peptidyl-prolyl cis-trans isomerase activity"/>
    <property type="evidence" value="ECO:0007669"/>
    <property type="project" value="UniProtKB-UniRule"/>
</dbReference>
<dbReference type="GO" id="GO:0044183">
    <property type="term" value="F:protein folding chaperone"/>
    <property type="evidence" value="ECO:0007669"/>
    <property type="project" value="TreeGrafter"/>
</dbReference>
<dbReference type="PANTHER" id="PTHR30560">
    <property type="entry name" value="TRIGGER FACTOR CHAPERONE AND PEPTIDYL-PROLYL CIS/TRANS ISOMERASE"/>
    <property type="match status" value="1"/>
</dbReference>
<keyword evidence="5 11" id="KW-0132">Cell division</keyword>
<evidence type="ECO:0000256" key="6">
    <source>
        <dbReference type="ARBA" id="ARBA00023110"/>
    </source>
</evidence>
<dbReference type="Pfam" id="PF00254">
    <property type="entry name" value="FKBP_C"/>
    <property type="match status" value="1"/>
</dbReference>
<dbReference type="InterPro" id="IPR037041">
    <property type="entry name" value="Trigger_fac_C_sf"/>
</dbReference>
<dbReference type="InterPro" id="IPR001179">
    <property type="entry name" value="PPIase_FKBP_dom"/>
</dbReference>
<dbReference type="InterPro" id="IPR008880">
    <property type="entry name" value="Trigger_fac_C"/>
</dbReference>
<dbReference type="GO" id="GO:0051083">
    <property type="term" value="P:'de novo' cotranslational protein folding"/>
    <property type="evidence" value="ECO:0007669"/>
    <property type="project" value="TreeGrafter"/>
</dbReference>
<comment type="catalytic activity">
    <reaction evidence="1 11 12">
        <text>[protein]-peptidylproline (omega=180) = [protein]-peptidylproline (omega=0)</text>
        <dbReference type="Rhea" id="RHEA:16237"/>
        <dbReference type="Rhea" id="RHEA-COMP:10747"/>
        <dbReference type="Rhea" id="RHEA-COMP:10748"/>
        <dbReference type="ChEBI" id="CHEBI:83833"/>
        <dbReference type="ChEBI" id="CHEBI:83834"/>
        <dbReference type="EC" id="5.2.1.8"/>
    </reaction>
</comment>
<dbReference type="KEGG" id="asip:AQUSIP_10670"/>
<dbReference type="Proteomes" id="UP000324194">
    <property type="component" value="Chromosome 1"/>
</dbReference>
<evidence type="ECO:0000256" key="3">
    <source>
        <dbReference type="ARBA" id="ARBA00013194"/>
    </source>
</evidence>
<dbReference type="EC" id="5.2.1.8" evidence="3 11"/>
<dbReference type="GO" id="GO:0015031">
    <property type="term" value="P:protein transport"/>
    <property type="evidence" value="ECO:0007669"/>
    <property type="project" value="UniProtKB-UniRule"/>
</dbReference>
<evidence type="ECO:0000256" key="10">
    <source>
        <dbReference type="ARBA" id="ARBA00029986"/>
    </source>
</evidence>
<dbReference type="InterPro" id="IPR036611">
    <property type="entry name" value="Trigger_fac_ribosome-bd_sf"/>
</dbReference>
<reference evidence="15 16" key="1">
    <citation type="submission" date="2019-08" db="EMBL/GenBank/DDBJ databases">
        <authorList>
            <person name="Guy L."/>
        </authorList>
    </citation>
    <scope>NUCLEOTIDE SEQUENCE [LARGE SCALE GENOMIC DNA]</scope>
    <source>
        <strain evidence="15 16">SGT-108</strain>
    </source>
</reference>
<evidence type="ECO:0000313" key="15">
    <source>
        <dbReference type="EMBL" id="VVC75772.1"/>
    </source>
</evidence>
<comment type="similarity">
    <text evidence="2 11 13">Belongs to the FKBP-type PPIase family. Tig subfamily.</text>
</comment>
<evidence type="ECO:0000256" key="9">
    <source>
        <dbReference type="ARBA" id="ARBA00023306"/>
    </source>
</evidence>
<accession>A0A5E4PH37</accession>
<proteinExistence type="inferred from homology"/>
<evidence type="ECO:0000256" key="2">
    <source>
        <dbReference type="ARBA" id="ARBA00005464"/>
    </source>
</evidence>
<evidence type="ECO:0000256" key="8">
    <source>
        <dbReference type="ARBA" id="ARBA00023235"/>
    </source>
</evidence>
<feature type="domain" description="PPIase FKBP-type" evidence="14">
    <location>
        <begin position="188"/>
        <end position="249"/>
    </location>
</feature>
<comment type="function">
    <text evidence="11">Involved in protein export. Acts as a chaperone by maintaining the newly synthesized protein in an open conformation. Functions as a peptidyl-prolyl cis-trans isomerase.</text>
</comment>
<sequence length="459" mass="52321">MGYSSAEQVPLIILAIERFILILWGHIMQVSVEKVSNVERRLTIVVPADKVEEAYTIQINRFAKNANIKGFRPGKAPMSYIRQRFGDDARKEALSDVIQSALYEAITEKNLKPINTPRVEPKVMTPNQPLEFTASFEVLPEIENIRFSMDGVEKLKVDVTPEDVSHVVEQLIKQYTKWKAVDRAAVLKDRLVIDYYAIFEGKEDTENKIQNFPLELGSHVMLPGFEDGLVGVKAGDERRLNLSFPADFGVPERAGKAVDFVVQVKKVLEAETPALDEQFIKNLGIKSGKDEDLQSQIRQSLEQERDRLVKEKLKEQIFRQLLEQNPLDVPSSMIAREAKNIHDEIYPQHQHHDHHQHSDDEMTAFNDIAKKRVALGLLIAEYAKQNKLTADSERVNIRIREIASAYESPQEVIDWLSSNERRPGIEAQVMEDQVMEKLMDGVTVTEKPISYAELKGIRS</sequence>
<dbReference type="Gene3D" id="1.10.3120.10">
    <property type="entry name" value="Trigger factor, C-terminal domain"/>
    <property type="match status" value="1"/>
</dbReference>
<name>A0A5E4PH37_9COXI</name>
<dbReference type="Pfam" id="PF05697">
    <property type="entry name" value="Trigger_N"/>
    <property type="match status" value="1"/>
</dbReference>
<dbReference type="PIRSF" id="PIRSF003095">
    <property type="entry name" value="Trigger_factor"/>
    <property type="match status" value="1"/>
</dbReference>
<organism evidence="15 16">
    <name type="scientific">Aquicella siphonis</name>
    <dbReference type="NCBI Taxonomy" id="254247"/>
    <lineage>
        <taxon>Bacteria</taxon>
        <taxon>Pseudomonadati</taxon>
        <taxon>Pseudomonadota</taxon>
        <taxon>Gammaproteobacteria</taxon>
        <taxon>Legionellales</taxon>
        <taxon>Coxiellaceae</taxon>
        <taxon>Aquicella</taxon>
    </lineage>
</organism>
<evidence type="ECO:0000313" key="16">
    <source>
        <dbReference type="Proteomes" id="UP000324194"/>
    </source>
</evidence>
<evidence type="ECO:0000256" key="11">
    <source>
        <dbReference type="HAMAP-Rule" id="MF_00303"/>
    </source>
</evidence>
<dbReference type="GO" id="GO:0005737">
    <property type="term" value="C:cytoplasm"/>
    <property type="evidence" value="ECO:0007669"/>
    <property type="project" value="UniProtKB-SubCell"/>
</dbReference>
<dbReference type="HAMAP" id="MF_00303">
    <property type="entry name" value="Trigger_factor_Tig"/>
    <property type="match status" value="1"/>
</dbReference>